<feature type="compositionally biased region" description="Acidic residues" evidence="1">
    <location>
        <begin position="81"/>
        <end position="91"/>
    </location>
</feature>
<dbReference type="EMBL" id="CP034457">
    <property type="protein sequence ID" value="QBM87697.1"/>
    <property type="molecule type" value="Genomic_DNA"/>
</dbReference>
<feature type="compositionally biased region" description="Basic residues" evidence="1">
    <location>
        <begin position="27"/>
        <end position="53"/>
    </location>
</feature>
<name>A0A4P6XK50_9ASCO</name>
<feature type="region of interest" description="Disordered" evidence="1">
    <location>
        <begin position="14"/>
        <end position="91"/>
    </location>
</feature>
<evidence type="ECO:0000313" key="2">
    <source>
        <dbReference type="EMBL" id="QBM87697.1"/>
    </source>
</evidence>
<feature type="compositionally biased region" description="Basic and acidic residues" evidence="1">
    <location>
        <begin position="230"/>
        <end position="250"/>
    </location>
</feature>
<gene>
    <name evidence="2" type="ORF">METSCH_B09050</name>
</gene>
<proteinExistence type="predicted"/>
<feature type="region of interest" description="Disordered" evidence="1">
    <location>
        <begin position="224"/>
        <end position="375"/>
    </location>
</feature>
<accession>A0A4P6XK50</accession>
<feature type="compositionally biased region" description="Acidic residues" evidence="1">
    <location>
        <begin position="270"/>
        <end position="307"/>
    </location>
</feature>
<sequence>MQFSLGIPSGDMGLAMPFGAHQASATRPRKFRKNKKTKQNKKAKKANRRRSRLGRTLADMMEPENAPVLGAQEASETATTETDESIDELSEDEAVGGHYRILYEHSLTKCRHLVEKIKKGPQKHGLFRRGEAAEAAEEAAGKPRATTPAIELHPAVRPMSWLQKFFESARQFKEEMTSEGGLGEIDPQFCIQYGPDHFRTEMARVRRQTKLVAEKKAAAAAAAAAEAAEAAEKDENNEKHLENTKTEKNPAESIAGPVCAGTSQGLEGSSSEDEAASFSDNEDSESVEETSGTEEESTEEDEEDESVAEFSDGEIFGENVSEYRTAQNPVDFGGLEVGTHTPYCDSGSEIEEEEISELSLNNYSDPSNNDDEEYSYSAEGFADQEKSSGLPLSAENTGNYTLFSELAPILDDATPRTTFQIPEKGLAGFFKDLKLAAKCFKWSQNDESEESSDSDSSPSFEAYAQQGFLDTTATNGNFPGNRKRALSFLGGENDLAIPRSAPVSSFKMVLRPQPKQSLNSFEDYKMKARNSVYGNIHTEPEIPTLLISLQLKTLAHYDRFTREFEEHSEFLVILKARQVIFGNKVFAGLATEIANFKHSVAFEEITCEDSEPKVAFTEERAVIGHTSFHIGQVRHARKPRRGILSKIREELPEFAFSEKRFVNTVELSSLEGELAAKSSDLTEEMALFAAVPDPQGSIRATFQQCLLLTTKSSELAKFRILEYLSYVTDVKQELLHLLHLLAGVSNEYGLFLERSASTPSSNKALDHAKRSLTRLIKPIKETNELLKAILSAIAGLKMDFSQQVPGLVLLAQTAVASRKVCMKLNKKIGLTMDFDAETKAQFIEMVQALTFLKAHADLWDISTFEETLGSLSSGITAVTDLKTGLEMNIEKIIGRIMDLQEPPIPTKYESDAELVEALEACELGPGIGEPNRTADSLDFDLMLPLIVSSLALDSLPLSSGAQLS</sequence>
<organism evidence="2 3">
    <name type="scientific">Metschnikowia aff. pulcherrima</name>
    <dbReference type="NCBI Taxonomy" id="2163413"/>
    <lineage>
        <taxon>Eukaryota</taxon>
        <taxon>Fungi</taxon>
        <taxon>Dikarya</taxon>
        <taxon>Ascomycota</taxon>
        <taxon>Saccharomycotina</taxon>
        <taxon>Pichiomycetes</taxon>
        <taxon>Metschnikowiaceae</taxon>
        <taxon>Metschnikowia</taxon>
    </lineage>
</organism>
<reference evidence="3" key="1">
    <citation type="submission" date="2019-03" db="EMBL/GenBank/DDBJ databases">
        <title>Snf2 controls pulcherriminic acid biosynthesis and connects pigmentation and antifungal activity of the yeast Metschnikowia pulcherrima.</title>
        <authorList>
            <person name="Gore-Lloyd D."/>
            <person name="Sumann I."/>
            <person name="Brachmann A.O."/>
            <person name="Schneeberger K."/>
            <person name="Ortiz-Merino R.A."/>
            <person name="Moreno-Beltran M."/>
            <person name="Schlaefli M."/>
            <person name="Kirner P."/>
            <person name="Santos Kron A."/>
            <person name="Wolfe K.H."/>
            <person name="Piel J."/>
            <person name="Ahrens C.H."/>
            <person name="Henk D."/>
            <person name="Freimoser F.M."/>
        </authorList>
    </citation>
    <scope>NUCLEOTIDE SEQUENCE [LARGE SCALE GENOMIC DNA]</scope>
    <source>
        <strain evidence="3">APC 1.2</strain>
    </source>
</reference>
<keyword evidence="3" id="KW-1185">Reference proteome</keyword>
<protein>
    <submittedName>
        <fullName evidence="2">Uncharacterized protein</fullName>
    </submittedName>
</protein>
<dbReference type="AlphaFoldDB" id="A0A4P6XK50"/>
<evidence type="ECO:0000313" key="3">
    <source>
        <dbReference type="Proteomes" id="UP000292447"/>
    </source>
</evidence>
<dbReference type="Proteomes" id="UP000292447">
    <property type="component" value="Chromosome II"/>
</dbReference>
<evidence type="ECO:0000256" key="1">
    <source>
        <dbReference type="SAM" id="MobiDB-lite"/>
    </source>
</evidence>